<name>D1YVM0_METPS</name>
<evidence type="ECO:0000256" key="1">
    <source>
        <dbReference type="ARBA" id="ARBA00005189"/>
    </source>
</evidence>
<accession>D1YVM0</accession>
<keyword evidence="6" id="KW-1133">Transmembrane helix</keyword>
<reference evidence="8 9" key="2">
    <citation type="journal article" date="2008" name="Int. J. Syst. Evol. Microbiol.">
        <title>Methanocella paludicola gen. nov., sp. nov., a methane-producing archaeon, the first isolate of the lineage 'Rice Cluster I', and proposal of the new archaeal order Methanocellales ord. nov.</title>
        <authorList>
            <person name="Sakai S."/>
            <person name="Imachi H."/>
            <person name="Hanada S."/>
            <person name="Ohashi A."/>
            <person name="Harada H."/>
            <person name="Kamagata Y."/>
        </authorList>
    </citation>
    <scope>NUCLEOTIDE SEQUENCE [LARGE SCALE GENOMIC DNA]</scope>
    <source>
        <strain evidence="9">DSM 17711 / JCM 13418 / NBRC 101707 / SANAE</strain>
    </source>
</reference>
<dbReference type="PANTHER" id="PTHR44307">
    <property type="entry name" value="PHOSPHOETHANOLAMINE METHYLTRANSFERASE"/>
    <property type="match status" value="1"/>
</dbReference>
<organism evidence="8 9">
    <name type="scientific">Methanocella paludicola (strain DSM 17711 / JCM 13418 / NBRC 101707 / SANAE)</name>
    <dbReference type="NCBI Taxonomy" id="304371"/>
    <lineage>
        <taxon>Archaea</taxon>
        <taxon>Methanobacteriati</taxon>
        <taxon>Methanobacteriota</taxon>
        <taxon>Stenosarchaea group</taxon>
        <taxon>Methanomicrobia</taxon>
        <taxon>Methanocellales</taxon>
        <taxon>Methanocellaceae</taxon>
        <taxon>Methanocella</taxon>
    </lineage>
</organism>
<keyword evidence="9" id="KW-1185">Reference proteome</keyword>
<dbReference type="GO" id="GO:0000234">
    <property type="term" value="F:phosphoethanolamine N-methyltransferase activity"/>
    <property type="evidence" value="ECO:0007669"/>
    <property type="project" value="UniProtKB-EC"/>
</dbReference>
<keyword evidence="6" id="KW-0472">Membrane</keyword>
<evidence type="ECO:0000256" key="3">
    <source>
        <dbReference type="ARBA" id="ARBA00022679"/>
    </source>
</evidence>
<comment type="catalytic activity">
    <reaction evidence="5">
        <text>phosphoethanolamine + S-adenosyl-L-methionine = N-methylethanolamine phosphate + S-adenosyl-L-homocysteine + H(+)</text>
        <dbReference type="Rhea" id="RHEA:20365"/>
        <dbReference type="ChEBI" id="CHEBI:15378"/>
        <dbReference type="ChEBI" id="CHEBI:57781"/>
        <dbReference type="ChEBI" id="CHEBI:57856"/>
        <dbReference type="ChEBI" id="CHEBI:58190"/>
        <dbReference type="ChEBI" id="CHEBI:59789"/>
        <dbReference type="EC" id="2.1.1.103"/>
    </reaction>
    <physiologicalReaction direction="left-to-right" evidence="5">
        <dbReference type="Rhea" id="RHEA:20366"/>
    </physiologicalReaction>
</comment>
<dbReference type="Gene3D" id="3.40.50.150">
    <property type="entry name" value="Vaccinia Virus protein VP39"/>
    <property type="match status" value="1"/>
</dbReference>
<dbReference type="CDD" id="cd02440">
    <property type="entry name" value="AdoMet_MTases"/>
    <property type="match status" value="1"/>
</dbReference>
<evidence type="ECO:0000256" key="4">
    <source>
        <dbReference type="ARBA" id="ARBA00025707"/>
    </source>
</evidence>
<dbReference type="EMBL" id="AP011532">
    <property type="protein sequence ID" value="BAI60492.1"/>
    <property type="molecule type" value="Genomic_DNA"/>
</dbReference>
<evidence type="ECO:0000256" key="2">
    <source>
        <dbReference type="ARBA" id="ARBA00022603"/>
    </source>
</evidence>
<proteinExistence type="predicted"/>
<dbReference type="AlphaFoldDB" id="D1YVM0"/>
<comment type="pathway">
    <text evidence="1">Lipid metabolism.</text>
</comment>
<gene>
    <name evidence="8" type="ordered locus">MCP_0420</name>
</gene>
<protein>
    <recommendedName>
        <fullName evidence="7">Methyltransferase domain-containing protein</fullName>
    </recommendedName>
</protein>
<dbReference type="SUPFAM" id="SSF53335">
    <property type="entry name" value="S-adenosyl-L-methionine-dependent methyltransferases"/>
    <property type="match status" value="1"/>
</dbReference>
<dbReference type="Proteomes" id="UP000001882">
    <property type="component" value="Chromosome"/>
</dbReference>
<dbReference type="KEGG" id="mpd:MCP_0420"/>
<evidence type="ECO:0000313" key="8">
    <source>
        <dbReference type="EMBL" id="BAI60492.1"/>
    </source>
</evidence>
<reference evidence="8 9" key="1">
    <citation type="journal article" date="2007" name="Appl. Environ. Microbiol.">
        <title>Isolation of key methanogens for global methane emission from rice paddy fields: a novel isolate affiliated with the clone cluster rice cluster I.</title>
        <authorList>
            <person name="Sakai S."/>
            <person name="Imachi H."/>
            <person name="Sekiguchi Y."/>
            <person name="Ohashi A."/>
            <person name="Harada H."/>
            <person name="Kamagata Y."/>
        </authorList>
    </citation>
    <scope>NUCLEOTIDE SEQUENCE [LARGE SCALE GENOMIC DNA]</scope>
    <source>
        <strain evidence="9">DSM 17711 / JCM 13418 / NBRC 101707 / SANAE</strain>
    </source>
</reference>
<dbReference type="RefSeq" id="WP_012899172.1">
    <property type="nucleotide sequence ID" value="NC_013665.1"/>
</dbReference>
<reference evidence="9" key="3">
    <citation type="journal article" date="2011" name="PLoS ONE">
        <title>Genome sequence of a mesophilic hydrogenotrophic methanogen Methanocella paludicola, the first cultivated representative of the order Methanocellales.</title>
        <authorList>
            <person name="Sakai S."/>
            <person name="Takaki Y."/>
            <person name="Shimamura S."/>
            <person name="Sekine M."/>
            <person name="Tajima T."/>
            <person name="Kosugi H."/>
            <person name="Ichikawa N."/>
            <person name="Tasumi E."/>
            <person name="Hiraki A.T."/>
            <person name="Shimizu A."/>
            <person name="Kato Y."/>
            <person name="Nishiko R."/>
            <person name="Mori K."/>
            <person name="Fujita N."/>
            <person name="Imachi H."/>
            <person name="Takai K."/>
        </authorList>
    </citation>
    <scope>NUCLEOTIDE SEQUENCE [LARGE SCALE GENOMIC DNA]</scope>
    <source>
        <strain evidence="9">DSM 17711 / JCM 13418 / NBRC 101707 / SANAE</strain>
    </source>
</reference>
<dbReference type="GeneID" id="8682699"/>
<dbReference type="PANTHER" id="PTHR44307:SF2">
    <property type="entry name" value="PHOSPHOETHANOLAMINE METHYLTRANSFERASE ISOFORM X1"/>
    <property type="match status" value="1"/>
</dbReference>
<dbReference type="GO" id="GO:0032259">
    <property type="term" value="P:methylation"/>
    <property type="evidence" value="ECO:0007669"/>
    <property type="project" value="UniProtKB-KW"/>
</dbReference>
<evidence type="ECO:0000256" key="5">
    <source>
        <dbReference type="ARBA" id="ARBA00047622"/>
    </source>
</evidence>
<keyword evidence="2" id="KW-0489">Methyltransferase</keyword>
<sequence>MITDDFDYLAPGGRSYTLASGRLSGIKKNSRVLEIACGRGAAACALAEAYKCRVDAFDIDPVMVEHSMETSNKLGFGEFTNFFVKDGRDMDFGEGKYDLVLAEGGALTYIGREEGIARAADLLKEGKCLALTDLIYLRDDVPQPVRDAYEEGVYTYLTEIRYRKLLEAYDFEVVFASMLPQSAWDRYYAQMRRQVMNPKNRFTKDFKDSMMREIDVYYNYGGMFSVGYFYAVARLSRNKRVKPAGEGLRIPLAFSYGH</sequence>
<evidence type="ECO:0000259" key="7">
    <source>
        <dbReference type="Pfam" id="PF13649"/>
    </source>
</evidence>
<evidence type="ECO:0000313" key="9">
    <source>
        <dbReference type="Proteomes" id="UP000001882"/>
    </source>
</evidence>
<dbReference type="InterPro" id="IPR029063">
    <property type="entry name" value="SAM-dependent_MTases_sf"/>
</dbReference>
<dbReference type="eggNOG" id="arCOG01637">
    <property type="taxonomic scope" value="Archaea"/>
</dbReference>
<keyword evidence="3" id="KW-0808">Transferase</keyword>
<comment type="pathway">
    <text evidence="4">Phospholipid metabolism.</text>
</comment>
<keyword evidence="6" id="KW-0812">Transmembrane</keyword>
<dbReference type="OrthoDB" id="1018at2157"/>
<dbReference type="InterPro" id="IPR041698">
    <property type="entry name" value="Methyltransf_25"/>
</dbReference>
<evidence type="ECO:0000256" key="6">
    <source>
        <dbReference type="SAM" id="Phobius"/>
    </source>
</evidence>
<dbReference type="InParanoid" id="D1YVM0"/>
<feature type="domain" description="Methyltransferase" evidence="7">
    <location>
        <begin position="32"/>
        <end position="126"/>
    </location>
</feature>
<feature type="transmembrane region" description="Helical" evidence="6">
    <location>
        <begin position="216"/>
        <end position="233"/>
    </location>
</feature>
<dbReference type="Pfam" id="PF13649">
    <property type="entry name" value="Methyltransf_25"/>
    <property type="match status" value="1"/>
</dbReference>